<dbReference type="Pfam" id="PF00152">
    <property type="entry name" value="tRNA-synt_2"/>
    <property type="match status" value="1"/>
</dbReference>
<dbReference type="InterPro" id="IPR045864">
    <property type="entry name" value="aa-tRNA-synth_II/BPL/LPL"/>
</dbReference>
<dbReference type="GO" id="GO:0016874">
    <property type="term" value="F:ligase activity"/>
    <property type="evidence" value="ECO:0007669"/>
    <property type="project" value="UniProtKB-KW"/>
</dbReference>
<organism evidence="7 8">
    <name type="scientific">Streptomyces polygonati</name>
    <dbReference type="NCBI Taxonomy" id="1617087"/>
    <lineage>
        <taxon>Bacteria</taxon>
        <taxon>Bacillati</taxon>
        <taxon>Actinomycetota</taxon>
        <taxon>Actinomycetes</taxon>
        <taxon>Kitasatosporales</taxon>
        <taxon>Streptomycetaceae</taxon>
        <taxon>Streptomyces</taxon>
    </lineage>
</organism>
<proteinExistence type="predicted"/>
<feature type="domain" description="Aminoacyl-transfer RNA synthetases class-II family profile" evidence="6">
    <location>
        <begin position="114"/>
        <end position="335"/>
    </location>
</feature>
<reference evidence="8" key="1">
    <citation type="journal article" date="2019" name="Int. J. Syst. Evol. Microbiol.">
        <title>The Global Catalogue of Microorganisms (GCM) 10K type strain sequencing project: providing services to taxonomists for standard genome sequencing and annotation.</title>
        <authorList>
            <consortium name="The Broad Institute Genomics Platform"/>
            <consortium name="The Broad Institute Genome Sequencing Center for Infectious Disease"/>
            <person name="Wu L."/>
            <person name="Ma J."/>
        </authorList>
    </citation>
    <scope>NUCLEOTIDE SEQUENCE [LARGE SCALE GENOMIC DNA]</scope>
    <source>
        <strain evidence="8">CGMCC 4.7237</strain>
    </source>
</reference>
<keyword evidence="2" id="KW-0547">Nucleotide-binding</keyword>
<dbReference type="InterPro" id="IPR004364">
    <property type="entry name" value="Aa-tRNA-synt_II"/>
</dbReference>
<evidence type="ECO:0000256" key="2">
    <source>
        <dbReference type="ARBA" id="ARBA00022741"/>
    </source>
</evidence>
<comment type="caution">
    <text evidence="7">The sequence shown here is derived from an EMBL/GenBank/DDBJ whole genome shotgun (WGS) entry which is preliminary data.</text>
</comment>
<evidence type="ECO:0000313" key="7">
    <source>
        <dbReference type="EMBL" id="MFC4029978.1"/>
    </source>
</evidence>
<name>A0ABV8HDH4_9ACTN</name>
<dbReference type="InterPro" id="IPR006195">
    <property type="entry name" value="aa-tRNA-synth_II"/>
</dbReference>
<dbReference type="PANTHER" id="PTHR22594">
    <property type="entry name" value="ASPARTYL/LYSYL-TRNA SYNTHETASE"/>
    <property type="match status" value="1"/>
</dbReference>
<protein>
    <submittedName>
        <fullName evidence="7">Amino acid--tRNA ligase-related protein</fullName>
    </submittedName>
</protein>
<dbReference type="PROSITE" id="PS50862">
    <property type="entry name" value="AA_TRNA_LIGASE_II"/>
    <property type="match status" value="1"/>
</dbReference>
<dbReference type="RefSeq" id="WP_386424721.1">
    <property type="nucleotide sequence ID" value="NZ_JBHSBB010000001.1"/>
</dbReference>
<sequence length="353" mass="39859">MLKNLYTEPVSYQKSPGTWGGEPEAFLASLRSPWYGLIADLEDLVLRSTVEYAHGRGLRAMYLPMTTRTITCPTGLGSDSEPVPVTVGGVDTYLPDSLQFLLEYGCRLAPGGCYNIMPSFRGELPDQTHLNQFVHSEAEIPGGLEELIEYVEGYVRHLAGAFLGSYGGRLREWTGDVSHLERMAAHHTPFERLTFDEAARLLRHDEGTIRDEGEWRTLTKRGERLLMDRVSEFVWVTHFDHLSNPFYQAFSDSGQRSANNADLLFGMGEVVGSGERHTGSTDIRKALAMHDVPEGDYAWYVRMKEEFPMRTSGFGMGVERFLMWALGHDDIRDIPLISRVGEEKKWPSSVYRP</sequence>
<dbReference type="Proteomes" id="UP001595765">
    <property type="component" value="Unassembled WGS sequence"/>
</dbReference>
<dbReference type="PANTHER" id="PTHR22594:SF34">
    <property type="entry name" value="ASPARAGINE--TRNA LIGASE, MITOCHONDRIAL-RELATED"/>
    <property type="match status" value="1"/>
</dbReference>
<keyword evidence="4" id="KW-0648">Protein biosynthesis</keyword>
<keyword evidence="1 7" id="KW-0436">Ligase</keyword>
<gene>
    <name evidence="7" type="ORF">ACFO3J_00675</name>
</gene>
<evidence type="ECO:0000256" key="1">
    <source>
        <dbReference type="ARBA" id="ARBA00022598"/>
    </source>
</evidence>
<evidence type="ECO:0000313" key="8">
    <source>
        <dbReference type="Proteomes" id="UP001595765"/>
    </source>
</evidence>
<keyword evidence="5" id="KW-0030">Aminoacyl-tRNA synthetase</keyword>
<evidence type="ECO:0000256" key="3">
    <source>
        <dbReference type="ARBA" id="ARBA00022840"/>
    </source>
</evidence>
<dbReference type="EMBL" id="JBHSBB010000001">
    <property type="protein sequence ID" value="MFC4029978.1"/>
    <property type="molecule type" value="Genomic_DNA"/>
</dbReference>
<evidence type="ECO:0000256" key="4">
    <source>
        <dbReference type="ARBA" id="ARBA00022917"/>
    </source>
</evidence>
<keyword evidence="3" id="KW-0067">ATP-binding</keyword>
<evidence type="ECO:0000256" key="5">
    <source>
        <dbReference type="ARBA" id="ARBA00023146"/>
    </source>
</evidence>
<accession>A0ABV8HDH4</accession>
<dbReference type="SUPFAM" id="SSF55681">
    <property type="entry name" value="Class II aaRS and biotin synthetases"/>
    <property type="match status" value="1"/>
</dbReference>
<evidence type="ECO:0000259" key="6">
    <source>
        <dbReference type="PROSITE" id="PS50862"/>
    </source>
</evidence>
<dbReference type="Gene3D" id="3.30.930.10">
    <property type="entry name" value="Bira Bifunctional Protein, Domain 2"/>
    <property type="match status" value="1"/>
</dbReference>
<keyword evidence="8" id="KW-1185">Reference proteome</keyword>